<dbReference type="EMBL" id="JABXBU010002227">
    <property type="protein sequence ID" value="KAF8773978.1"/>
    <property type="molecule type" value="Genomic_DNA"/>
</dbReference>
<dbReference type="GO" id="GO:0021952">
    <property type="term" value="P:central nervous system projection neuron axonogenesis"/>
    <property type="evidence" value="ECO:0007669"/>
    <property type="project" value="TreeGrafter"/>
</dbReference>
<comment type="caution">
    <text evidence="6">The sequence shown here is derived from an EMBL/GenBank/DDBJ whole genome shotgun (WGS) entry which is preliminary data.</text>
</comment>
<keyword evidence="7" id="KW-1185">Reference proteome</keyword>
<keyword evidence="5" id="KW-0206">Cytoskeleton</keyword>
<dbReference type="InterPro" id="IPR019734">
    <property type="entry name" value="TPR_rpt"/>
</dbReference>
<dbReference type="PANTHER" id="PTHR46321">
    <property type="entry name" value="KIF1-BINDING PROTEIN"/>
    <property type="match status" value="1"/>
</dbReference>
<keyword evidence="4" id="KW-0963">Cytoplasm</keyword>
<dbReference type="InterPro" id="IPR011990">
    <property type="entry name" value="TPR-like_helical_dom_sf"/>
</dbReference>
<comment type="similarity">
    <text evidence="2">Belongs to the KIF-binding protein family.</text>
</comment>
<reference evidence="6" key="2">
    <citation type="submission" date="2020-06" db="EMBL/GenBank/DDBJ databases">
        <authorList>
            <person name="Sheffer M."/>
        </authorList>
    </citation>
    <scope>NUCLEOTIDE SEQUENCE</scope>
</reference>
<gene>
    <name evidence="6" type="ORF">HNY73_016583</name>
</gene>
<dbReference type="SMART" id="SM00028">
    <property type="entry name" value="TPR"/>
    <property type="match status" value="2"/>
</dbReference>
<dbReference type="GO" id="GO:1990535">
    <property type="term" value="P:neuron projection maintenance"/>
    <property type="evidence" value="ECO:0007669"/>
    <property type="project" value="TreeGrafter"/>
</dbReference>
<proteinExistence type="inferred from homology"/>
<dbReference type="Gene3D" id="1.25.40.10">
    <property type="entry name" value="Tetratricopeptide repeat domain"/>
    <property type="match status" value="1"/>
</dbReference>
<dbReference type="GO" id="GO:0005856">
    <property type="term" value="C:cytoskeleton"/>
    <property type="evidence" value="ECO:0007669"/>
    <property type="project" value="UniProtKB-SubCell"/>
</dbReference>
<dbReference type="Proteomes" id="UP000807504">
    <property type="component" value="Unassembled WGS sequence"/>
</dbReference>
<evidence type="ECO:0000256" key="2">
    <source>
        <dbReference type="ARBA" id="ARBA00010305"/>
    </source>
</evidence>
<dbReference type="AlphaFoldDB" id="A0A8T0EK58"/>
<evidence type="ECO:0000313" key="7">
    <source>
        <dbReference type="Proteomes" id="UP000807504"/>
    </source>
</evidence>
<evidence type="ECO:0000256" key="5">
    <source>
        <dbReference type="ARBA" id="ARBA00023212"/>
    </source>
</evidence>
<evidence type="ECO:0000256" key="4">
    <source>
        <dbReference type="ARBA" id="ARBA00022490"/>
    </source>
</evidence>
<protein>
    <recommendedName>
        <fullName evidence="3">KIF-binding protein</fullName>
    </recommendedName>
</protein>
<dbReference type="OMA" id="ICRECWY"/>
<evidence type="ECO:0000313" key="6">
    <source>
        <dbReference type="EMBL" id="KAF8773978.1"/>
    </source>
</evidence>
<organism evidence="6 7">
    <name type="scientific">Argiope bruennichi</name>
    <name type="common">Wasp spider</name>
    <name type="synonym">Aranea bruennichi</name>
    <dbReference type="NCBI Taxonomy" id="94029"/>
    <lineage>
        <taxon>Eukaryota</taxon>
        <taxon>Metazoa</taxon>
        <taxon>Ecdysozoa</taxon>
        <taxon>Arthropoda</taxon>
        <taxon>Chelicerata</taxon>
        <taxon>Arachnida</taxon>
        <taxon>Araneae</taxon>
        <taxon>Araneomorphae</taxon>
        <taxon>Entelegynae</taxon>
        <taxon>Araneoidea</taxon>
        <taxon>Araneidae</taxon>
        <taxon>Argiope</taxon>
    </lineage>
</organism>
<dbReference type="InterPro" id="IPR022083">
    <property type="entry name" value="KBP"/>
</dbReference>
<comment type="subcellular location">
    <subcellularLocation>
        <location evidence="1">Cytoplasm</location>
        <location evidence="1">Cytoskeleton</location>
    </subcellularLocation>
</comment>
<accession>A0A8T0EK58</accession>
<dbReference type="PANTHER" id="PTHR46321:SF1">
    <property type="entry name" value="KIF-BINDING PROTEIN"/>
    <property type="match status" value="1"/>
</dbReference>
<name>A0A8T0EK58_ARGBR</name>
<dbReference type="SUPFAM" id="SSF48452">
    <property type="entry name" value="TPR-like"/>
    <property type="match status" value="1"/>
</dbReference>
<sequence>MFVSEYTLWLTSARERYAAIKKVLEQSKNDPPTEPYRSKYEAKNMLIDLMCELEKWRNVNEAQVRLLFILLSYEKAVILIETDETGPGSEILTTILEEARAIAETPECIHLIIKILNQLGIIWSERGEIEKSLSYLQEAETLYNNYKSKNNCCPFELEELFMIENVNNKDWTSFEKTFTYTLYYLAQVYEHLNDSNKSAMYCRETLKRQRESGEYETNDWAMNCATLSQYFIQEKQFPEARHLLSCAAYILLKYEIKVEQKLDENRDAWTEVHQSKASLSCCWLKYCVNLLAEPPYNDEKDKESEKFSRLIEDEDVIKMEKRIPCYITSYNDAKSIFIFATNHVSVAKSYFTLNEYANNYAQIVQDNSKLYKYLAAHDPDHSRQCKMHKRRLDILEELLRRLNPQFYLAVCRQLQFELGEICHEMIDLKTKIANESDEGLNVHRAKKINSLALKGIQHFQDFIDSMKDKDGNLPTTYSSDIVRPALIAHFYIGRYYSKLIESDTNKKLYDLSKTEEYYNYIVKYAEANPQHADSVEHELPVVKEMLELMSEKMNQITCSTLF</sequence>
<dbReference type="Pfam" id="PF12309">
    <property type="entry name" value="KBP_C"/>
    <property type="match status" value="1"/>
</dbReference>
<reference evidence="6" key="1">
    <citation type="journal article" date="2020" name="bioRxiv">
        <title>Chromosome-level reference genome of the European wasp spider Argiope bruennichi: a resource for studies on range expansion and evolutionary adaptation.</title>
        <authorList>
            <person name="Sheffer M.M."/>
            <person name="Hoppe A."/>
            <person name="Krehenwinkel H."/>
            <person name="Uhl G."/>
            <person name="Kuss A.W."/>
            <person name="Jensen L."/>
            <person name="Jensen C."/>
            <person name="Gillespie R.G."/>
            <person name="Hoff K.J."/>
            <person name="Prost S."/>
        </authorList>
    </citation>
    <scope>NUCLEOTIDE SEQUENCE</scope>
</reference>
<dbReference type="OrthoDB" id="409897at2759"/>
<evidence type="ECO:0000256" key="3">
    <source>
        <dbReference type="ARBA" id="ARBA00016840"/>
    </source>
</evidence>
<dbReference type="GO" id="GO:0000226">
    <property type="term" value="P:microtubule cytoskeleton organization"/>
    <property type="evidence" value="ECO:0007669"/>
    <property type="project" value="TreeGrafter"/>
</dbReference>
<evidence type="ECO:0000256" key="1">
    <source>
        <dbReference type="ARBA" id="ARBA00004245"/>
    </source>
</evidence>